<evidence type="ECO:0000313" key="2">
    <source>
        <dbReference type="EMBL" id="SHJ98867.1"/>
    </source>
</evidence>
<gene>
    <name evidence="2" type="ORF">SAMN02745136_01439</name>
</gene>
<dbReference type="Pfam" id="PF02558">
    <property type="entry name" value="ApbA"/>
    <property type="match status" value="1"/>
</dbReference>
<protein>
    <submittedName>
        <fullName evidence="2">2-dehydropantoate 2-reductase</fullName>
    </submittedName>
</protein>
<dbReference type="Gene3D" id="3.40.50.720">
    <property type="entry name" value="NAD(P)-binding Rossmann-like Domain"/>
    <property type="match status" value="1"/>
</dbReference>
<dbReference type="SUPFAM" id="SSF51735">
    <property type="entry name" value="NAD(P)-binding Rossmann-fold domains"/>
    <property type="match status" value="1"/>
</dbReference>
<feature type="domain" description="Ketopantoate reductase N-terminal" evidence="1">
    <location>
        <begin position="3"/>
        <end position="131"/>
    </location>
</feature>
<reference evidence="2 3" key="1">
    <citation type="submission" date="2016-11" db="EMBL/GenBank/DDBJ databases">
        <authorList>
            <person name="Jaros S."/>
            <person name="Januszkiewicz K."/>
            <person name="Wedrychowicz H."/>
        </authorList>
    </citation>
    <scope>NUCLEOTIDE SEQUENCE [LARGE SCALE GENOMIC DNA]</scope>
    <source>
        <strain evidence="2 3">DSM 15929</strain>
    </source>
</reference>
<proteinExistence type="predicted"/>
<dbReference type="AlphaFoldDB" id="A0A1M6NT10"/>
<dbReference type="EMBL" id="FRAC01000008">
    <property type="protein sequence ID" value="SHJ98867.1"/>
    <property type="molecule type" value="Genomic_DNA"/>
</dbReference>
<name>A0A1M6NT10_9FIRM</name>
<dbReference type="OrthoDB" id="9793586at2"/>
<dbReference type="Proteomes" id="UP000184386">
    <property type="component" value="Unassembled WGS sequence"/>
</dbReference>
<evidence type="ECO:0000313" key="3">
    <source>
        <dbReference type="Proteomes" id="UP000184386"/>
    </source>
</evidence>
<dbReference type="InterPro" id="IPR013332">
    <property type="entry name" value="KPR_N"/>
</dbReference>
<keyword evidence="3" id="KW-1185">Reference proteome</keyword>
<dbReference type="RefSeq" id="WP_073274288.1">
    <property type="nucleotide sequence ID" value="NZ_FRAC01000008.1"/>
</dbReference>
<dbReference type="STRING" id="1121322.SAMN02745136_01439"/>
<evidence type="ECO:0000259" key="1">
    <source>
        <dbReference type="Pfam" id="PF02558"/>
    </source>
</evidence>
<organism evidence="2 3">
    <name type="scientific">Anaerocolumna jejuensis DSM 15929</name>
    <dbReference type="NCBI Taxonomy" id="1121322"/>
    <lineage>
        <taxon>Bacteria</taxon>
        <taxon>Bacillati</taxon>
        <taxon>Bacillota</taxon>
        <taxon>Clostridia</taxon>
        <taxon>Lachnospirales</taxon>
        <taxon>Lachnospiraceae</taxon>
        <taxon>Anaerocolumna</taxon>
    </lineage>
</organism>
<sequence>MRILVYGAGVLGCNLIHLLNKSNKNVTLLARGCWYDEINLNGLTIRHKFRIKTTNDKLHVINSLTNDDFYDIIFVTLQYTQLDSIIPVLNDNQSKNIIFIGNNPNATGYLELMKDKNVFFGFFSAGGQRTSKYVDSFYLNEMTIGRIDNSHESDEWIKNIFQGTRMRLTIENRMDDWLKSHVAFILPFVYAAYYTGYNYRKIKKDKVFLYTIINSVKEYYDALKELGYEILPHSDYEFVTSKKLRCYLFLKLCCYTTIGDLCVCDHAKNGINEMIQLNEEFRKLIANVIVKTPNADILETYIPCK</sequence>
<accession>A0A1M6NT10</accession>
<dbReference type="InterPro" id="IPR036291">
    <property type="entry name" value="NAD(P)-bd_dom_sf"/>
</dbReference>